<evidence type="ECO:0000313" key="1">
    <source>
        <dbReference type="EMBL" id="CBX27047.1"/>
    </source>
</evidence>
<dbReference type="Gene3D" id="3.30.70.2200">
    <property type="match status" value="1"/>
</dbReference>
<proteinExistence type="predicted"/>
<accession>E1Y903</accession>
<protein>
    <submittedName>
        <fullName evidence="1">Uncharacterized protein</fullName>
    </submittedName>
</protein>
<organism evidence="1">
    <name type="scientific">uncultured Desulfobacterium sp</name>
    <dbReference type="NCBI Taxonomy" id="201089"/>
    <lineage>
        <taxon>Bacteria</taxon>
        <taxon>Pseudomonadati</taxon>
        <taxon>Thermodesulfobacteriota</taxon>
        <taxon>Desulfobacteria</taxon>
        <taxon>Desulfobacterales</taxon>
        <taxon>Desulfobacteriaceae</taxon>
        <taxon>Desulfobacterium</taxon>
        <taxon>environmental samples</taxon>
    </lineage>
</organism>
<name>E1Y903_9BACT</name>
<gene>
    <name evidence="1" type="ORF">N47_A10760</name>
</gene>
<dbReference type="EMBL" id="FR695864">
    <property type="protein sequence ID" value="CBX27047.1"/>
    <property type="molecule type" value="Genomic_DNA"/>
</dbReference>
<reference evidence="1" key="1">
    <citation type="journal article" date="2011" name="Environ. Microbiol.">
        <title>Genomic insights into the metabolic potential of the polycyclic aromatic hydrocarbon degrading sulfate-reducing Deltaproteobacterium N47.</title>
        <authorList>
            <person name="Bergmann F."/>
            <person name="Selesi D."/>
            <person name="Weinmaier T."/>
            <person name="Tischler P."/>
            <person name="Rattei T."/>
            <person name="Meckenstock R.U."/>
        </authorList>
    </citation>
    <scope>NUCLEOTIDE SEQUENCE</scope>
</reference>
<dbReference type="PANTHER" id="PTHR40705:SF2">
    <property type="entry name" value="DUF1743 DOMAIN-CONTAINING PROTEIN"/>
    <property type="match status" value="1"/>
</dbReference>
<dbReference type="PANTHER" id="PTHR40705">
    <property type="entry name" value="TRNA(ILE2) 2-AGMATINYLCYTIDINE SYNTHETASE TIAS"/>
    <property type="match status" value="1"/>
</dbReference>
<dbReference type="AlphaFoldDB" id="E1Y903"/>
<sequence>MRLLVAIDDTDNLESVGTGELASILSESLSIKGWGKGGYVTRHQMLVHPDIPYTSHNSAMCFPAEINDDYRDAFLNFAMEFLHNESAIGSDPGLCIVNIDRLFRADELMAFGYNAKKKVLVKDSAYELAKLIYVHLSEHGGTGQGVIGALAAAGLRLTGNDGRFKGHFKIESADGIVTPDEIKRQTHVEVIQSIEGCLLKENEKIRLGNKVKAVLLEGKSTLLVNKIKSYGNGFAQWETCSKQQLRAY</sequence>